<dbReference type="Gene3D" id="3.40.50.2000">
    <property type="entry name" value="Glycogen Phosphorylase B"/>
    <property type="match status" value="2"/>
</dbReference>
<dbReference type="GO" id="GO:0016757">
    <property type="term" value="F:glycosyltransferase activity"/>
    <property type="evidence" value="ECO:0007669"/>
    <property type="project" value="InterPro"/>
</dbReference>
<organism evidence="3 4">
    <name type="scientific">Candidatus Yanofskybacteria bacterium CG10_big_fil_rev_8_21_14_0_10_36_16</name>
    <dbReference type="NCBI Taxonomy" id="1975096"/>
    <lineage>
        <taxon>Bacteria</taxon>
        <taxon>Candidatus Yanofskyibacteriota</taxon>
    </lineage>
</organism>
<dbReference type="CDD" id="cd03809">
    <property type="entry name" value="GT4_MtfB-like"/>
    <property type="match status" value="1"/>
</dbReference>
<dbReference type="SUPFAM" id="SSF53756">
    <property type="entry name" value="UDP-Glycosyltransferase/glycogen phosphorylase"/>
    <property type="match status" value="1"/>
</dbReference>
<dbReference type="AlphaFoldDB" id="A0A2J0Q7F9"/>
<evidence type="ECO:0000259" key="2">
    <source>
        <dbReference type="Pfam" id="PF00534"/>
    </source>
</evidence>
<feature type="domain" description="Glycosyl transferase family 1" evidence="2">
    <location>
        <begin position="195"/>
        <end position="359"/>
    </location>
</feature>
<dbReference type="PANTHER" id="PTHR46401:SF2">
    <property type="entry name" value="GLYCOSYLTRANSFERASE WBBK-RELATED"/>
    <property type="match status" value="1"/>
</dbReference>
<dbReference type="EMBL" id="PCXQ01000004">
    <property type="protein sequence ID" value="PJE50954.1"/>
    <property type="molecule type" value="Genomic_DNA"/>
</dbReference>
<dbReference type="InterPro" id="IPR001296">
    <property type="entry name" value="Glyco_trans_1"/>
</dbReference>
<dbReference type="Proteomes" id="UP000228496">
    <property type="component" value="Unassembled WGS sequence"/>
</dbReference>
<reference evidence="3 4" key="1">
    <citation type="submission" date="2017-09" db="EMBL/GenBank/DDBJ databases">
        <title>Depth-based differentiation of microbial function through sediment-hosted aquifers and enrichment of novel symbionts in the deep terrestrial subsurface.</title>
        <authorList>
            <person name="Probst A.J."/>
            <person name="Ladd B."/>
            <person name="Jarett J.K."/>
            <person name="Geller-Mcgrath D.E."/>
            <person name="Sieber C.M."/>
            <person name="Emerson J.B."/>
            <person name="Anantharaman K."/>
            <person name="Thomas B.C."/>
            <person name="Malmstrom R."/>
            <person name="Stieglmeier M."/>
            <person name="Klingl A."/>
            <person name="Woyke T."/>
            <person name="Ryan C.M."/>
            <person name="Banfield J.F."/>
        </authorList>
    </citation>
    <scope>NUCLEOTIDE SEQUENCE [LARGE SCALE GENOMIC DNA]</scope>
    <source>
        <strain evidence="3">CG10_big_fil_rev_8_21_14_0_10_36_16</strain>
    </source>
</reference>
<keyword evidence="1" id="KW-0808">Transferase</keyword>
<gene>
    <name evidence="3" type="ORF">COV29_01600</name>
</gene>
<evidence type="ECO:0000313" key="4">
    <source>
        <dbReference type="Proteomes" id="UP000228496"/>
    </source>
</evidence>
<sequence>MYKIGIECESIEDSEQWGVGRIISKLLEEISKKPELSHEFRFYLYFKSQIPDYSYLKNPIFVKKIVKPLLVPSSFSLYYYVYLPIKLWFENLDLMYFPNYMLPLIFKGKSIVTVTPDILKEMHSTSMPFKYRLAYKIFTGHAIKHATALNSVSETAVEELRSHSDIKTKKIFATPLGVDASKFKTPKNTKPSIVQGDFVLFVAQAFPRRHLKETILAIDKLQSEFPNLKLVAIGKDKYPSVNSGQAPFIKSLVEKINKKHAKEVIIYKEYVSEDELIALYQNAKSFVYISSSEAFGLPTLEALTAGSVPVVADVKLNDEIYGQNAFKVKLPADSDKITQAIKESLTNKQKRQQIINAAPEITEKYAWEKHTDKTLKIFRKLANNNPE</sequence>
<evidence type="ECO:0000256" key="1">
    <source>
        <dbReference type="ARBA" id="ARBA00022679"/>
    </source>
</evidence>
<name>A0A2J0Q7F9_9BACT</name>
<accession>A0A2J0Q7F9</accession>
<proteinExistence type="predicted"/>
<dbReference type="PANTHER" id="PTHR46401">
    <property type="entry name" value="GLYCOSYLTRANSFERASE WBBK-RELATED"/>
    <property type="match status" value="1"/>
</dbReference>
<protein>
    <recommendedName>
        <fullName evidence="2">Glycosyl transferase family 1 domain-containing protein</fullName>
    </recommendedName>
</protein>
<comment type="caution">
    <text evidence="3">The sequence shown here is derived from an EMBL/GenBank/DDBJ whole genome shotgun (WGS) entry which is preliminary data.</text>
</comment>
<evidence type="ECO:0000313" key="3">
    <source>
        <dbReference type="EMBL" id="PJE50954.1"/>
    </source>
</evidence>
<dbReference type="Pfam" id="PF00534">
    <property type="entry name" value="Glycos_transf_1"/>
    <property type="match status" value="1"/>
</dbReference>